<dbReference type="RefSeq" id="XP_040655969.1">
    <property type="nucleotide sequence ID" value="XM_040800936.1"/>
</dbReference>
<dbReference type="SUPFAM" id="SSF47954">
    <property type="entry name" value="Cyclin-like"/>
    <property type="match status" value="1"/>
</dbReference>
<evidence type="ECO:0000313" key="3">
    <source>
        <dbReference type="Proteomes" id="UP000076580"/>
    </source>
</evidence>
<dbReference type="PANTHER" id="PTHR15615">
    <property type="match status" value="1"/>
</dbReference>
<protein>
    <submittedName>
        <fullName evidence="2">Cyclin PHO80-like protein</fullName>
    </submittedName>
</protein>
<dbReference type="InParanoid" id="A0A151GHL0"/>
<proteinExistence type="predicted"/>
<dbReference type="STRING" id="98403.A0A151GHL0"/>
<name>A0A151GHL0_DRECN</name>
<dbReference type="Gene3D" id="1.10.472.10">
    <property type="entry name" value="Cyclin-like"/>
    <property type="match status" value="1"/>
</dbReference>
<organism evidence="2 3">
    <name type="scientific">Drechmeria coniospora</name>
    <name type="common">Nematophagous fungus</name>
    <name type="synonym">Meria coniospora</name>
    <dbReference type="NCBI Taxonomy" id="98403"/>
    <lineage>
        <taxon>Eukaryota</taxon>
        <taxon>Fungi</taxon>
        <taxon>Dikarya</taxon>
        <taxon>Ascomycota</taxon>
        <taxon>Pezizomycotina</taxon>
        <taxon>Sordariomycetes</taxon>
        <taxon>Hypocreomycetidae</taxon>
        <taxon>Hypocreales</taxon>
        <taxon>Ophiocordycipitaceae</taxon>
        <taxon>Drechmeria</taxon>
    </lineage>
</organism>
<sequence>MSTMYQSARPPHDGRAIHGYHPTAIVHPRRPKALAEEGGCSQQYRYPSHAGRTHLTAAPQAMSNAIAMPAHMPTLLPPTVSDQSSQPSTPSLDKAAAAKQDGSASQSHSDALVFHSLQLPKCISPNGGNLSDFAAQMTCLFWFDSVDNLRKAESVPSTNANLSTPRLPNLAKPYEQFRKWVYNVLSTTQVTQNVIFLALLFIYRLKLSTPQIKGRAGSEYRLLTVALMLGNKFLDDNTYTNKTWAEVSCFAVQEIHVMEVEFLSNMRYNLLASKQEWENWLGKLANFREHYERALKLPASPIHIPSPTKVFHSPLASPTGATQPAMADVAPHTPSAAPRLSPSSGRTKNYAAYQADATSPLAAKPVTNAASRKRSSDDDLADHPSKRHVAGQLVAVPVFNRPETSRLPVPQLTMLGAAAQMPTSGYPPPSNAYNAVAGLGQHVPSLPPLQAGARAVSSLYVSSPTTTMAQLPPMPTVVSVPGPSYPVAPLPNHAAMGYGTPTKHQSPGGLPPFGSSPMAEHLGPASAVHTPILHTPISNSPSVYLQQRASPYKPVRHVNKLLYPPPSASLDQYHLSVPMQPNQMHYQPLGRRYDVRTGVVPEFLVDNRVRQRLPAQAGQQGHYPS</sequence>
<comment type="caution">
    <text evidence="2">The sequence shown here is derived from an EMBL/GenBank/DDBJ whole genome shotgun (WGS) entry which is preliminary data.</text>
</comment>
<reference evidence="2 3" key="1">
    <citation type="journal article" date="2016" name="Sci. Rep.">
        <title>Insights into Adaptations to a Near-Obligate Nematode Endoparasitic Lifestyle from the Finished Genome of Drechmeria coniospora.</title>
        <authorList>
            <person name="Zhang L."/>
            <person name="Zhou Z."/>
            <person name="Guo Q."/>
            <person name="Fokkens L."/>
            <person name="Miskei M."/>
            <person name="Pocsi I."/>
            <person name="Zhang W."/>
            <person name="Chen M."/>
            <person name="Wang L."/>
            <person name="Sun Y."/>
            <person name="Donzelli B.G."/>
            <person name="Gibson D.M."/>
            <person name="Nelson D.R."/>
            <person name="Luo J.G."/>
            <person name="Rep M."/>
            <person name="Liu H."/>
            <person name="Yang S."/>
            <person name="Wang J."/>
            <person name="Krasnoff S.B."/>
            <person name="Xu Y."/>
            <person name="Molnar I."/>
            <person name="Lin M."/>
        </authorList>
    </citation>
    <scope>NUCLEOTIDE SEQUENCE [LARGE SCALE GENOMIC DNA]</scope>
    <source>
        <strain evidence="2 3">ARSEF 6962</strain>
    </source>
</reference>
<keyword evidence="3" id="KW-1185">Reference proteome</keyword>
<dbReference type="GO" id="GO:0016538">
    <property type="term" value="F:cyclin-dependent protein serine/threonine kinase regulator activity"/>
    <property type="evidence" value="ECO:0007669"/>
    <property type="project" value="TreeGrafter"/>
</dbReference>
<dbReference type="InterPro" id="IPR013922">
    <property type="entry name" value="Cyclin_PHO80-like"/>
</dbReference>
<evidence type="ECO:0000313" key="2">
    <source>
        <dbReference type="EMBL" id="KYK56617.1"/>
    </source>
</evidence>
<dbReference type="PANTHER" id="PTHR15615:SF118">
    <property type="entry name" value="CYCLIN, HYPOTHETICAL (EUROFUNG)"/>
    <property type="match status" value="1"/>
</dbReference>
<dbReference type="CDD" id="cd20557">
    <property type="entry name" value="CYCLIN_ScPCL1-like"/>
    <property type="match status" value="1"/>
</dbReference>
<dbReference type="AlphaFoldDB" id="A0A151GHL0"/>
<dbReference type="Pfam" id="PF08613">
    <property type="entry name" value="Cyclin"/>
    <property type="match status" value="1"/>
</dbReference>
<feature type="region of interest" description="Disordered" evidence="1">
    <location>
        <begin position="310"/>
        <end position="346"/>
    </location>
</feature>
<gene>
    <name evidence="2" type="ORF">DCS_03618</name>
</gene>
<dbReference type="EMBL" id="LAYC01000002">
    <property type="protein sequence ID" value="KYK56617.1"/>
    <property type="molecule type" value="Genomic_DNA"/>
</dbReference>
<dbReference type="GO" id="GO:0000307">
    <property type="term" value="C:cyclin-dependent protein kinase holoenzyme complex"/>
    <property type="evidence" value="ECO:0007669"/>
    <property type="project" value="TreeGrafter"/>
</dbReference>
<feature type="region of interest" description="Disordered" evidence="1">
    <location>
        <begin position="361"/>
        <end position="387"/>
    </location>
</feature>
<feature type="compositionally biased region" description="Polar residues" evidence="1">
    <location>
        <begin position="80"/>
        <end position="91"/>
    </location>
</feature>
<dbReference type="Proteomes" id="UP000076580">
    <property type="component" value="Chromosome 02"/>
</dbReference>
<dbReference type="GeneID" id="63716261"/>
<feature type="compositionally biased region" description="Basic and acidic residues" evidence="1">
    <location>
        <begin position="374"/>
        <end position="384"/>
    </location>
</feature>
<evidence type="ECO:0000256" key="1">
    <source>
        <dbReference type="SAM" id="MobiDB-lite"/>
    </source>
</evidence>
<feature type="region of interest" description="Disordered" evidence="1">
    <location>
        <begin position="74"/>
        <end position="103"/>
    </location>
</feature>
<dbReference type="GO" id="GO:0005634">
    <property type="term" value="C:nucleus"/>
    <property type="evidence" value="ECO:0007669"/>
    <property type="project" value="TreeGrafter"/>
</dbReference>
<dbReference type="GO" id="GO:0019901">
    <property type="term" value="F:protein kinase binding"/>
    <property type="evidence" value="ECO:0007669"/>
    <property type="project" value="InterPro"/>
</dbReference>
<dbReference type="InterPro" id="IPR036915">
    <property type="entry name" value="Cyclin-like_sf"/>
</dbReference>
<accession>A0A151GHL0</accession>